<feature type="compositionally biased region" description="Polar residues" evidence="1">
    <location>
        <begin position="540"/>
        <end position="551"/>
    </location>
</feature>
<feature type="compositionally biased region" description="Basic and acidic residues" evidence="1">
    <location>
        <begin position="291"/>
        <end position="309"/>
    </location>
</feature>
<keyword evidence="3" id="KW-1185">Reference proteome</keyword>
<comment type="caution">
    <text evidence="2">The sequence shown here is derived from an EMBL/GenBank/DDBJ whole genome shotgun (WGS) entry which is preliminary data.</text>
</comment>
<gene>
    <name evidence="2" type="ORF">PXEA_LOCUS3583</name>
</gene>
<feature type="compositionally biased region" description="Polar residues" evidence="1">
    <location>
        <begin position="346"/>
        <end position="363"/>
    </location>
</feature>
<evidence type="ECO:0000313" key="3">
    <source>
        <dbReference type="Proteomes" id="UP000784294"/>
    </source>
</evidence>
<evidence type="ECO:0000313" key="2">
    <source>
        <dbReference type="EMBL" id="VEL10143.1"/>
    </source>
</evidence>
<accession>A0A3S5A8U1</accession>
<dbReference type="EMBL" id="CAAALY010008170">
    <property type="protein sequence ID" value="VEL10143.1"/>
    <property type="molecule type" value="Genomic_DNA"/>
</dbReference>
<protein>
    <submittedName>
        <fullName evidence="2">Uncharacterized protein</fullName>
    </submittedName>
</protein>
<name>A0A3S5A8U1_9PLAT</name>
<evidence type="ECO:0000256" key="1">
    <source>
        <dbReference type="SAM" id="MobiDB-lite"/>
    </source>
</evidence>
<organism evidence="2 3">
    <name type="scientific">Protopolystoma xenopodis</name>
    <dbReference type="NCBI Taxonomy" id="117903"/>
    <lineage>
        <taxon>Eukaryota</taxon>
        <taxon>Metazoa</taxon>
        <taxon>Spiralia</taxon>
        <taxon>Lophotrochozoa</taxon>
        <taxon>Platyhelminthes</taxon>
        <taxon>Monogenea</taxon>
        <taxon>Polyopisthocotylea</taxon>
        <taxon>Polystomatidea</taxon>
        <taxon>Polystomatidae</taxon>
        <taxon>Protopolystoma</taxon>
    </lineage>
</organism>
<feature type="region of interest" description="Disordered" evidence="1">
    <location>
        <begin position="279"/>
        <end position="369"/>
    </location>
</feature>
<dbReference type="Proteomes" id="UP000784294">
    <property type="component" value="Unassembled WGS sequence"/>
</dbReference>
<dbReference type="AlphaFoldDB" id="A0A3S5A8U1"/>
<feature type="region of interest" description="Disordered" evidence="1">
    <location>
        <begin position="521"/>
        <end position="554"/>
    </location>
</feature>
<sequence>MPHPITSRPGLNLGTRYNFEQSAKEELDLNASRYSLDADLQRDEFSGQFKPEVSIPQVGSKAINFAPLFTGDNAATHHGINRLPTSVLKLPAPEIAMHALNQGDYSTHPQYDSSLTRLDLHSMEEAKQVRQERQHSLMDAELSSQTLTPHGLSTSDHQKPVNFTTPAPQLACALLEPIELSQVINDPTLTSLSESELESQQIETANLSIPVAHAITDPSPISKGKKLNLKASAPEVACQLKNKDPGHLEGLELSQENETLTGLSEPQLAPDQVLFHPLAATSPTSSLPGHRSSDHDQKVPNRTAKKDPNFDTSTGQLPGVNSFHSDSKHPKQKMSSPAPELACKLTNGQSKPSSHEISLTGPNTDRIPHISENRVAPSEAFTAISKAPYSTKPINLKLAAPKLACDLLSANGMIFNEKDIYGPTSSLTGGRIEALQPSQKPIQLGAPVPKSDNAGLDKSATTKTTKKKAVFDSKAPAPQIAASLIDSSSLDHKNIDTLLTEPYPIGLTNTNLYSFSPSSSFPIDDLDDNSEDEDDDMPSITMSSHDSTVNTENERSVEIGDVLIRRLTELQGPASPGHTNYKNGLADSTCISRSVPSLQAALSLSDKFQSPQNRYLSGTSTISSLHIDDPFIPLPKSRHRRKVRHYQSLQLAQKRPISWNISRNIEDIIPINGNLVKSHIVEFG</sequence>
<proteinExistence type="predicted"/>
<feature type="compositionally biased region" description="Acidic residues" evidence="1">
    <location>
        <begin position="524"/>
        <end position="537"/>
    </location>
</feature>
<feature type="region of interest" description="Disordered" evidence="1">
    <location>
        <begin position="442"/>
        <end position="470"/>
    </location>
</feature>
<reference evidence="2" key="1">
    <citation type="submission" date="2018-11" db="EMBL/GenBank/DDBJ databases">
        <authorList>
            <consortium name="Pathogen Informatics"/>
        </authorList>
    </citation>
    <scope>NUCLEOTIDE SEQUENCE</scope>
</reference>